<dbReference type="Proteomes" id="UP000294644">
    <property type="component" value="Unassembled WGS sequence"/>
</dbReference>
<reference evidence="1 2" key="1">
    <citation type="submission" date="2019-03" db="EMBL/GenBank/DDBJ databases">
        <title>Flavobacterium LB-D12 sp. nov., isolated from arctic soil.</title>
        <authorList>
            <person name="Chaudhary D.K."/>
        </authorList>
    </citation>
    <scope>NUCLEOTIDE SEQUENCE [LARGE SCALE GENOMIC DNA]</scope>
    <source>
        <strain evidence="1 2">LB-D12</strain>
    </source>
</reference>
<protein>
    <submittedName>
        <fullName evidence="1">Uncharacterized protein</fullName>
    </submittedName>
</protein>
<keyword evidence="2" id="KW-1185">Reference proteome</keyword>
<accession>A0A4R5D6M8</accession>
<name>A0A4R5D6M8_9FLAO</name>
<comment type="caution">
    <text evidence="1">The sequence shown here is derived from an EMBL/GenBank/DDBJ whole genome shotgun (WGS) entry which is preliminary data.</text>
</comment>
<dbReference type="OrthoDB" id="1450356at2"/>
<organism evidence="1 2">
    <name type="scientific">Flavobacterium sandaracinum</name>
    <dbReference type="NCBI Taxonomy" id="2541733"/>
    <lineage>
        <taxon>Bacteria</taxon>
        <taxon>Pseudomonadati</taxon>
        <taxon>Bacteroidota</taxon>
        <taxon>Flavobacteriia</taxon>
        <taxon>Flavobacteriales</taxon>
        <taxon>Flavobacteriaceae</taxon>
        <taxon>Flavobacterium</taxon>
    </lineage>
</organism>
<evidence type="ECO:0000313" key="2">
    <source>
        <dbReference type="Proteomes" id="UP000294644"/>
    </source>
</evidence>
<dbReference type="AlphaFoldDB" id="A0A4R5D6M8"/>
<dbReference type="EMBL" id="SMFN01000005">
    <property type="protein sequence ID" value="TDE05813.1"/>
    <property type="molecule type" value="Genomic_DNA"/>
</dbReference>
<proteinExistence type="predicted"/>
<dbReference type="RefSeq" id="WP_132065484.1">
    <property type="nucleotide sequence ID" value="NZ_SMFN01000005.1"/>
</dbReference>
<gene>
    <name evidence="1" type="ORF">E0F91_06370</name>
</gene>
<sequence>MNSISIKTYAAHATIGLYKAYSNEPITLIDFKKVVFQSQEKIKKELGVALSIKLTPCEIVFLGQEEPSVTLDFIQYPKFPTTEKLLKEAILQLVQLLMESLDQVRTVIIFPDDTICLEKSDEIDPKIQL</sequence>
<evidence type="ECO:0000313" key="1">
    <source>
        <dbReference type="EMBL" id="TDE05813.1"/>
    </source>
</evidence>